<dbReference type="InterPro" id="IPR036477">
    <property type="entry name" value="Formyl_transf_N_sf"/>
</dbReference>
<reference evidence="7 8" key="1">
    <citation type="submission" date="2019-03" db="EMBL/GenBank/DDBJ databases">
        <title>Genomic Encyclopedia of Archaeal and Bacterial Type Strains, Phase II (KMG-II): from individual species to whole genera.</title>
        <authorList>
            <person name="Goeker M."/>
        </authorList>
    </citation>
    <scope>NUCLEOTIDE SEQUENCE [LARGE SCALE GENOMIC DNA]</scope>
    <source>
        <strain evidence="7 8">RL-C</strain>
    </source>
</reference>
<evidence type="ECO:0000313" key="8">
    <source>
        <dbReference type="Proteomes" id="UP000294830"/>
    </source>
</evidence>
<dbReference type="GO" id="GO:0004644">
    <property type="term" value="F:phosphoribosylglycinamide formyltransferase activity"/>
    <property type="evidence" value="ECO:0007669"/>
    <property type="project" value="UniProtKB-UniRule"/>
</dbReference>
<keyword evidence="8" id="KW-1185">Reference proteome</keyword>
<dbReference type="GO" id="GO:0006189">
    <property type="term" value="P:'de novo' IMP biosynthetic process"/>
    <property type="evidence" value="ECO:0007669"/>
    <property type="project" value="UniProtKB-UniRule"/>
</dbReference>
<evidence type="ECO:0000313" key="7">
    <source>
        <dbReference type="EMBL" id="TCN63854.1"/>
    </source>
</evidence>
<comment type="pathway">
    <text evidence="1 4">Purine metabolism; IMP biosynthesis via de novo pathway; N(2)-formyl-N(1)-(5-phospho-D-ribosyl)glycinamide from N(1)-(5-phospho-D-ribosyl)glycinamide (10-formyl THF route): step 1/1.</text>
</comment>
<comment type="similarity">
    <text evidence="4">Belongs to the GART family.</text>
</comment>
<sequence length="222" mass="25123">MTGQMYNILFLFLACLFLIFYRLTVFNPGNQYRMKKIAVLVSGSGSNAENLVNYFRKGDLARVSIILSNKKDAFALVRAQRLGVPSLYFDRNDFYNSSKILETLKEQEIDWIVLAGFLWLVPSDILAAYEGRIVNIHPALLPKYGGKGMYGMKVHCAVVENGEKETGITIHYVNSRYDEGGMIFQAKTEVLPTDTPEMVAEKVHALEYEHFPKVVAQIIAEQ</sequence>
<dbReference type="HAMAP" id="MF_01930">
    <property type="entry name" value="PurN"/>
    <property type="match status" value="1"/>
</dbReference>
<dbReference type="Gene3D" id="3.40.50.170">
    <property type="entry name" value="Formyl transferase, N-terminal domain"/>
    <property type="match status" value="1"/>
</dbReference>
<feature type="domain" description="Formyl transferase N-terminal" evidence="6">
    <location>
        <begin position="35"/>
        <end position="215"/>
    </location>
</feature>
<dbReference type="PANTHER" id="PTHR43369:SF2">
    <property type="entry name" value="PHOSPHORIBOSYLGLYCINAMIDE FORMYLTRANSFERASE"/>
    <property type="match status" value="1"/>
</dbReference>
<dbReference type="InterPro" id="IPR002376">
    <property type="entry name" value="Formyl_transf_N"/>
</dbReference>
<keyword evidence="5" id="KW-0472">Membrane</keyword>
<comment type="catalytic activity">
    <reaction evidence="4">
        <text>N(1)-(5-phospho-beta-D-ribosyl)glycinamide + (6R)-10-formyltetrahydrofolate = N(2)-formyl-N(1)-(5-phospho-beta-D-ribosyl)glycinamide + (6S)-5,6,7,8-tetrahydrofolate + H(+)</text>
        <dbReference type="Rhea" id="RHEA:15053"/>
        <dbReference type="ChEBI" id="CHEBI:15378"/>
        <dbReference type="ChEBI" id="CHEBI:57453"/>
        <dbReference type="ChEBI" id="CHEBI:143788"/>
        <dbReference type="ChEBI" id="CHEBI:147286"/>
        <dbReference type="ChEBI" id="CHEBI:195366"/>
        <dbReference type="EC" id="2.1.2.2"/>
    </reaction>
</comment>
<dbReference type="GO" id="GO:0005829">
    <property type="term" value="C:cytosol"/>
    <property type="evidence" value="ECO:0007669"/>
    <property type="project" value="TreeGrafter"/>
</dbReference>
<keyword evidence="5" id="KW-1133">Transmembrane helix</keyword>
<comment type="function">
    <text evidence="4">Catalyzes the transfer of a formyl group from 10-formyltetrahydrofolate to 5-phospho-ribosyl-glycinamide (GAR), producing 5-phospho-ribosyl-N-formylglycinamide (FGAR) and tetrahydrofolate.</text>
</comment>
<dbReference type="UniPathway" id="UPA00074">
    <property type="reaction ID" value="UER00126"/>
</dbReference>
<comment type="caution">
    <text evidence="7">The sequence shown here is derived from an EMBL/GenBank/DDBJ whole genome shotgun (WGS) entry which is preliminary data.</text>
</comment>
<comment type="caution">
    <text evidence="4">Lacks conserved residue(s) required for the propagation of feature annotation.</text>
</comment>
<dbReference type="InterPro" id="IPR004607">
    <property type="entry name" value="GART"/>
</dbReference>
<evidence type="ECO:0000256" key="5">
    <source>
        <dbReference type="SAM" id="Phobius"/>
    </source>
</evidence>
<feature type="binding site" evidence="4">
    <location>
        <begin position="45"/>
        <end position="47"/>
    </location>
    <ligand>
        <name>N(1)-(5-phospho-beta-D-ribosyl)glycinamide</name>
        <dbReference type="ChEBI" id="CHEBI:143788"/>
    </ligand>
</feature>
<evidence type="ECO:0000256" key="2">
    <source>
        <dbReference type="ARBA" id="ARBA00022679"/>
    </source>
</evidence>
<feature type="binding site" evidence="4">
    <location>
        <position position="135"/>
    </location>
    <ligand>
        <name>(6R)-10-formyltetrahydrofolate</name>
        <dbReference type="ChEBI" id="CHEBI:195366"/>
    </ligand>
</feature>
<evidence type="ECO:0000256" key="1">
    <source>
        <dbReference type="ARBA" id="ARBA00005054"/>
    </source>
</evidence>
<proteinExistence type="inferred from homology"/>
<dbReference type="SUPFAM" id="SSF53328">
    <property type="entry name" value="Formyltransferase"/>
    <property type="match status" value="1"/>
</dbReference>
<evidence type="ECO:0000256" key="3">
    <source>
        <dbReference type="ARBA" id="ARBA00022755"/>
    </source>
</evidence>
<evidence type="ECO:0000259" key="6">
    <source>
        <dbReference type="Pfam" id="PF00551"/>
    </source>
</evidence>
<dbReference type="EMBL" id="SLWB01000014">
    <property type="protein sequence ID" value="TCN63854.1"/>
    <property type="molecule type" value="Genomic_DNA"/>
</dbReference>
<evidence type="ECO:0000256" key="4">
    <source>
        <dbReference type="HAMAP-Rule" id="MF_01930"/>
    </source>
</evidence>
<dbReference type="AlphaFoldDB" id="A0A4R2ECS5"/>
<dbReference type="Pfam" id="PF00551">
    <property type="entry name" value="Formyl_trans_N"/>
    <property type="match status" value="1"/>
</dbReference>
<keyword evidence="2 4" id="KW-0808">Transferase</keyword>
<dbReference type="EC" id="2.1.2.2" evidence="4"/>
<dbReference type="Proteomes" id="UP000294830">
    <property type="component" value="Unassembled WGS sequence"/>
</dbReference>
<keyword evidence="3 4" id="KW-0658">Purine biosynthesis</keyword>
<gene>
    <name evidence="4" type="primary">purN</name>
    <name evidence="7" type="ORF">CLV25_1149</name>
</gene>
<feature type="site" description="Raises pKa of active site His" evidence="4">
    <location>
        <position position="178"/>
    </location>
</feature>
<accession>A0A4R2ECS5</accession>
<dbReference type="PANTHER" id="PTHR43369">
    <property type="entry name" value="PHOSPHORIBOSYLGLYCINAMIDE FORMYLTRANSFERASE"/>
    <property type="match status" value="1"/>
</dbReference>
<feature type="transmembrane region" description="Helical" evidence="5">
    <location>
        <begin position="6"/>
        <end position="26"/>
    </location>
</feature>
<name>A0A4R2ECS5_9BACT</name>
<protein>
    <recommendedName>
        <fullName evidence="4">Phosphoribosylglycinamide formyltransferase</fullName>
        <ecNumber evidence="4">2.1.2.2</ecNumber>
    </recommendedName>
    <alternativeName>
        <fullName evidence="4">5'-phosphoribosylglycinamide transformylase</fullName>
    </alternativeName>
    <alternativeName>
        <fullName evidence="4">GAR transformylase</fullName>
        <shortName evidence="4">GART</shortName>
    </alternativeName>
</protein>
<organism evidence="7 8">
    <name type="scientific">Acetobacteroides hydrogenigenes</name>
    <dbReference type="NCBI Taxonomy" id="979970"/>
    <lineage>
        <taxon>Bacteria</taxon>
        <taxon>Pseudomonadati</taxon>
        <taxon>Bacteroidota</taxon>
        <taxon>Bacteroidia</taxon>
        <taxon>Bacteroidales</taxon>
        <taxon>Rikenellaceae</taxon>
        <taxon>Acetobacteroides</taxon>
    </lineage>
</organism>
<dbReference type="CDD" id="cd08645">
    <property type="entry name" value="FMT_core_GART"/>
    <property type="match status" value="1"/>
</dbReference>
<dbReference type="NCBIfam" id="TIGR00639">
    <property type="entry name" value="PurN"/>
    <property type="match status" value="1"/>
</dbReference>
<feature type="active site" description="Proton donor" evidence="4">
    <location>
        <position position="137"/>
    </location>
</feature>
<keyword evidence="5" id="KW-0812">Transmembrane</keyword>